<proteinExistence type="predicted"/>
<organism evidence="1">
    <name type="scientific">marine sediment metagenome</name>
    <dbReference type="NCBI Taxonomy" id="412755"/>
    <lineage>
        <taxon>unclassified sequences</taxon>
        <taxon>metagenomes</taxon>
        <taxon>ecological metagenomes</taxon>
    </lineage>
</organism>
<protein>
    <recommendedName>
        <fullName evidence="2">5' nucleotidase, deoxy (Pyrimidine), cytosolic type C protein (NT5C)</fullName>
    </recommendedName>
</protein>
<reference evidence="1" key="1">
    <citation type="journal article" date="2015" name="Nature">
        <title>Complex archaea that bridge the gap between prokaryotes and eukaryotes.</title>
        <authorList>
            <person name="Spang A."/>
            <person name="Saw J.H."/>
            <person name="Jorgensen S.L."/>
            <person name="Zaremba-Niedzwiedzka K."/>
            <person name="Martijn J."/>
            <person name="Lind A.E."/>
            <person name="van Eijk R."/>
            <person name="Schleper C."/>
            <person name="Guy L."/>
            <person name="Ettema T.J."/>
        </authorList>
    </citation>
    <scope>NUCLEOTIDE SEQUENCE</scope>
</reference>
<sequence>MKINRIFIDIDDVLSRFTMYALASVGCLCVDRANFSDSIYNPTWGYDIVRAANNILMGTGVKYTRKTFWDSIGRSVWSTTPYSDEFQPILRHCRVLVGKPKVALLTKPIDDPECWAGKCEWIRSRCPPWLRNRCFLGQPKSFLAAPGSLLIDDSDKNCNDWIAAGGQALLVPRPWNRLHGYDTAEYIDRCFANLRIENPLPEDPLTLAIDMERKSFDELNQ</sequence>
<name>A0A0F8XV51_9ZZZZ</name>
<evidence type="ECO:0000313" key="1">
    <source>
        <dbReference type="EMBL" id="KKK65155.1"/>
    </source>
</evidence>
<dbReference type="InterPro" id="IPR023214">
    <property type="entry name" value="HAD_sf"/>
</dbReference>
<dbReference type="Gene3D" id="3.40.50.1000">
    <property type="entry name" value="HAD superfamily/HAD-like"/>
    <property type="match status" value="1"/>
</dbReference>
<comment type="caution">
    <text evidence="1">The sequence shown here is derived from an EMBL/GenBank/DDBJ whole genome shotgun (WGS) entry which is preliminary data.</text>
</comment>
<dbReference type="PROSITE" id="PS51257">
    <property type="entry name" value="PROKAR_LIPOPROTEIN"/>
    <property type="match status" value="1"/>
</dbReference>
<dbReference type="AlphaFoldDB" id="A0A0F8XV51"/>
<dbReference type="InterPro" id="IPR036412">
    <property type="entry name" value="HAD-like_sf"/>
</dbReference>
<dbReference type="SUPFAM" id="SSF56784">
    <property type="entry name" value="HAD-like"/>
    <property type="match status" value="1"/>
</dbReference>
<evidence type="ECO:0008006" key="2">
    <source>
        <dbReference type="Google" id="ProtNLM"/>
    </source>
</evidence>
<dbReference type="EMBL" id="LAZR01060694">
    <property type="protein sequence ID" value="KKK65155.1"/>
    <property type="molecule type" value="Genomic_DNA"/>
</dbReference>
<gene>
    <name evidence="1" type="ORF">LCGC14_2977010</name>
</gene>
<accession>A0A0F8XV51</accession>